<name>A0ABT3WHM7_9PROT</name>
<sequence>MQAAALETGTCLHHLSGTARTGTETTIMNADHHDPFFDRTMIEATLQLARDQGWHRVSLVDASREAGLPLQQVRQRFPFKSMILLRLSRQIDDATLCSASYGTTVRERLFDLLMRRFDAMQDYRPGICAMMQALPRDPALAAFLAGTTMESLRWIADSAALDRHGLGGMVRLNALLAVWSRTLVSWEKDITPDLADTMQTLDKALARAERMGLLKESTLPEPSEPTPDEGGLPDHVVPEDSENENRLS</sequence>
<keyword evidence="3" id="KW-1185">Reference proteome</keyword>
<accession>A0ABT3WHM7</accession>
<dbReference type="Proteomes" id="UP001165633">
    <property type="component" value="Unassembled WGS sequence"/>
</dbReference>
<gene>
    <name evidence="2" type="ORF">NQF87_05230</name>
</gene>
<evidence type="ECO:0000313" key="2">
    <source>
        <dbReference type="EMBL" id="MCX5616376.1"/>
    </source>
</evidence>
<reference evidence="2" key="1">
    <citation type="submission" date="2022-07" db="EMBL/GenBank/DDBJ databases">
        <title>Bombella genomes.</title>
        <authorList>
            <person name="Harer L."/>
            <person name="Styblova S."/>
            <person name="Ehrmann M."/>
        </authorList>
    </citation>
    <scope>NUCLEOTIDE SEQUENCE</scope>
    <source>
        <strain evidence="2">TMW 2.2559</strain>
    </source>
</reference>
<protein>
    <submittedName>
        <fullName evidence="2">TetR family transcriptional regulator</fullName>
    </submittedName>
</protein>
<comment type="caution">
    <text evidence="2">The sequence shown here is derived from an EMBL/GenBank/DDBJ whole genome shotgun (WGS) entry which is preliminary data.</text>
</comment>
<evidence type="ECO:0000256" key="1">
    <source>
        <dbReference type="SAM" id="MobiDB-lite"/>
    </source>
</evidence>
<feature type="region of interest" description="Disordered" evidence="1">
    <location>
        <begin position="212"/>
        <end position="248"/>
    </location>
</feature>
<evidence type="ECO:0000313" key="3">
    <source>
        <dbReference type="Proteomes" id="UP001165633"/>
    </source>
</evidence>
<dbReference type="RefSeq" id="WP_266127382.1">
    <property type="nucleotide sequence ID" value="NZ_JANIDV010000003.1"/>
</dbReference>
<dbReference type="EMBL" id="JANIDV010000003">
    <property type="protein sequence ID" value="MCX5616376.1"/>
    <property type="molecule type" value="Genomic_DNA"/>
</dbReference>
<dbReference type="Gene3D" id="1.10.357.10">
    <property type="entry name" value="Tetracycline Repressor, domain 2"/>
    <property type="match status" value="1"/>
</dbReference>
<proteinExistence type="predicted"/>
<organism evidence="2 3">
    <name type="scientific">Bombella dulcis</name>
    <dbReference type="NCBI Taxonomy" id="2967339"/>
    <lineage>
        <taxon>Bacteria</taxon>
        <taxon>Pseudomonadati</taxon>
        <taxon>Pseudomonadota</taxon>
        <taxon>Alphaproteobacteria</taxon>
        <taxon>Acetobacterales</taxon>
        <taxon>Acetobacteraceae</taxon>
        <taxon>Bombella</taxon>
    </lineage>
</organism>